<gene>
    <name evidence="1" type="ORF">FPSE_10141</name>
</gene>
<comment type="caution">
    <text evidence="1">The sequence shown here is derived from an EMBL/GenBank/DDBJ whole genome shotgun (WGS) entry which is preliminary data.</text>
</comment>
<organism evidence="1 2">
    <name type="scientific">Fusarium pseudograminearum (strain CS3096)</name>
    <name type="common">Wheat and barley crown-rot fungus</name>
    <dbReference type="NCBI Taxonomy" id="1028729"/>
    <lineage>
        <taxon>Eukaryota</taxon>
        <taxon>Fungi</taxon>
        <taxon>Dikarya</taxon>
        <taxon>Ascomycota</taxon>
        <taxon>Pezizomycotina</taxon>
        <taxon>Sordariomycetes</taxon>
        <taxon>Hypocreomycetidae</taxon>
        <taxon>Hypocreales</taxon>
        <taxon>Nectriaceae</taxon>
        <taxon>Fusarium</taxon>
    </lineage>
</organism>
<sequence length="24" mass="3078">MYPYVVLRQPYQAFSRHKWYQTQS</sequence>
<accession>K3V856</accession>
<proteinExistence type="predicted"/>
<dbReference type="EMBL" id="AFNW01000329">
    <property type="protein sequence ID" value="EKJ69727.1"/>
    <property type="molecule type" value="Genomic_DNA"/>
</dbReference>
<name>K3V856_FUSPC</name>
<dbReference type="GeneID" id="20368758"/>
<dbReference type="RefSeq" id="XP_061844431.1">
    <property type="nucleotide sequence ID" value="XM_061988456.1"/>
</dbReference>
<dbReference type="AlphaFoldDB" id="K3V856"/>
<dbReference type="Proteomes" id="UP000007978">
    <property type="component" value="Chromosome 4"/>
</dbReference>
<protein>
    <submittedName>
        <fullName evidence="1">Uncharacterized protein</fullName>
    </submittedName>
</protein>
<evidence type="ECO:0000313" key="1">
    <source>
        <dbReference type="EMBL" id="EKJ69727.1"/>
    </source>
</evidence>
<evidence type="ECO:0000313" key="2">
    <source>
        <dbReference type="Proteomes" id="UP000007978"/>
    </source>
</evidence>
<reference evidence="1 2" key="1">
    <citation type="journal article" date="2012" name="PLoS Pathog.">
        <title>Comparative pathogenomics reveals horizontally acquired novel virulence genes in fungi infecting cereal hosts.</title>
        <authorList>
            <person name="Gardiner D.M."/>
            <person name="McDonald M.C."/>
            <person name="Covarelli L."/>
            <person name="Solomon P.S."/>
            <person name="Rusu A.G."/>
            <person name="Marshall M."/>
            <person name="Kazan K."/>
            <person name="Chakraborty S."/>
            <person name="McDonald B.A."/>
            <person name="Manners J.M."/>
        </authorList>
    </citation>
    <scope>NUCLEOTIDE SEQUENCE [LARGE SCALE GENOMIC DNA]</scope>
    <source>
        <strain evidence="1 2">CS3096</strain>
    </source>
</reference>
<dbReference type="HOGENOM" id="CLU_3421372_0_0_1"/>
<keyword evidence="2" id="KW-1185">Reference proteome</keyword>